<dbReference type="InterPro" id="IPR006640">
    <property type="entry name" value="SprT-like_domain"/>
</dbReference>
<dbReference type="STRING" id="44009.RV01_GL000295"/>
<name>S0KQE9_9ENTE</name>
<protein>
    <recommendedName>
        <fullName evidence="1">SprT-like domain-containing protein</fullName>
    </recommendedName>
</protein>
<gene>
    <name evidence="2" type="ORF">OMK_00574</name>
</gene>
<dbReference type="PATRIC" id="fig|1139219.3.peg.543"/>
<evidence type="ECO:0000259" key="1">
    <source>
        <dbReference type="SMART" id="SM00731"/>
    </source>
</evidence>
<evidence type="ECO:0000313" key="2">
    <source>
        <dbReference type="EMBL" id="EOT43220.1"/>
    </source>
</evidence>
<evidence type="ECO:0000313" key="3">
    <source>
        <dbReference type="Proteomes" id="UP000014127"/>
    </source>
</evidence>
<reference evidence="2 3" key="1">
    <citation type="submission" date="2013-03" db="EMBL/GenBank/DDBJ databases">
        <title>The Genome Sequence of Enterococcus dispar ATCC_51266 (Illumina only assembly).</title>
        <authorList>
            <consortium name="The Broad Institute Genomics Platform"/>
            <consortium name="The Broad Institute Genome Sequencing Center for Infectious Disease"/>
            <person name="Earl A."/>
            <person name="Russ C."/>
            <person name="Gilmore M."/>
            <person name="Surin D."/>
            <person name="Walker B."/>
            <person name="Young S."/>
            <person name="Zeng Q."/>
            <person name="Gargeya S."/>
            <person name="Fitzgerald M."/>
            <person name="Haas B."/>
            <person name="Abouelleil A."/>
            <person name="Allen A.W."/>
            <person name="Alvarado L."/>
            <person name="Arachchi H.M."/>
            <person name="Berlin A.M."/>
            <person name="Chapman S.B."/>
            <person name="Gainer-Dewar J."/>
            <person name="Goldberg J."/>
            <person name="Griggs A."/>
            <person name="Gujja S."/>
            <person name="Hansen M."/>
            <person name="Howarth C."/>
            <person name="Imamovic A."/>
            <person name="Ireland A."/>
            <person name="Larimer J."/>
            <person name="McCowan C."/>
            <person name="Murphy C."/>
            <person name="Pearson M."/>
            <person name="Poon T.W."/>
            <person name="Priest M."/>
            <person name="Roberts A."/>
            <person name="Saif S."/>
            <person name="Shea T."/>
            <person name="Sisk P."/>
            <person name="Sykes S."/>
            <person name="Wortman J."/>
            <person name="Nusbaum C."/>
            <person name="Birren B."/>
        </authorList>
    </citation>
    <scope>NUCLEOTIDE SEQUENCE [LARGE SCALE GENOMIC DNA]</scope>
    <source>
        <strain evidence="2 3">ATCC 51266</strain>
    </source>
</reference>
<dbReference type="AlphaFoldDB" id="S0KQE9"/>
<dbReference type="HOGENOM" id="CLU_123820_0_0_9"/>
<dbReference type="eggNOG" id="COG3091">
    <property type="taxonomic scope" value="Bacteria"/>
</dbReference>
<dbReference type="InterPro" id="IPR035240">
    <property type="entry name" value="SprT_Zn_ribbon"/>
</dbReference>
<dbReference type="EMBL" id="AHYR01000003">
    <property type="protein sequence ID" value="EOT43220.1"/>
    <property type="molecule type" value="Genomic_DNA"/>
</dbReference>
<dbReference type="NCBIfam" id="NF003339">
    <property type="entry name" value="PRK04351.1"/>
    <property type="match status" value="1"/>
</dbReference>
<keyword evidence="3" id="KW-1185">Reference proteome</keyword>
<dbReference type="OrthoDB" id="9799909at2"/>
<dbReference type="Pfam" id="PF10263">
    <property type="entry name" value="SprT-like"/>
    <property type="match status" value="1"/>
</dbReference>
<dbReference type="Proteomes" id="UP000014127">
    <property type="component" value="Unassembled WGS sequence"/>
</dbReference>
<feature type="domain" description="SprT-like" evidence="1">
    <location>
        <begin position="4"/>
        <end position="150"/>
    </location>
</feature>
<comment type="caution">
    <text evidence="2">The sequence shown here is derived from an EMBL/GenBank/DDBJ whole genome shotgun (WGS) entry which is preliminary data.</text>
</comment>
<dbReference type="GO" id="GO:0006950">
    <property type="term" value="P:response to stress"/>
    <property type="evidence" value="ECO:0007669"/>
    <property type="project" value="UniProtKB-ARBA"/>
</dbReference>
<accession>S0KQE9</accession>
<proteinExistence type="predicted"/>
<organism evidence="2 3">
    <name type="scientific">Enterococcus dispar ATCC 51266</name>
    <dbReference type="NCBI Taxonomy" id="1139219"/>
    <lineage>
        <taxon>Bacteria</taxon>
        <taxon>Bacillati</taxon>
        <taxon>Bacillota</taxon>
        <taxon>Bacilli</taxon>
        <taxon>Lactobacillales</taxon>
        <taxon>Enterococcaceae</taxon>
        <taxon>Enterococcus</taxon>
    </lineage>
</organism>
<dbReference type="SMART" id="SM00731">
    <property type="entry name" value="SprT"/>
    <property type="match status" value="1"/>
</dbReference>
<sequence length="154" mass="17954">MTEAQLQKLVEEISLKFFKRPFRHRAIFNKRLKTTGGRYHLSDHHLDFNPTLFAGISRQEQIGIIKHELCHYHLHLLNKGYRHQDRDFKVLLATVGGSRFAPRLPQGKESKAKKQVTYCCSGCGQIYIRQRKINTQRFVCGKCGQKLQFLKIVS</sequence>
<dbReference type="Pfam" id="PF17283">
    <property type="entry name" value="Zn_ribbon_SprT"/>
    <property type="match status" value="1"/>
</dbReference>
<dbReference type="RefSeq" id="WP_016171779.1">
    <property type="nucleotide sequence ID" value="NZ_ASWK01000001.1"/>
</dbReference>